<dbReference type="Pfam" id="PF02069">
    <property type="entry name" value="Metallothio_Pro"/>
    <property type="match status" value="1"/>
</dbReference>
<dbReference type="Gene3D" id="2.30.170.10">
    <property type="match status" value="1"/>
</dbReference>
<reference evidence="3 4" key="1">
    <citation type="journal article" date="2015" name="Genome Announc.">
        <title>Draft Genome Sequence of Filamentous Marine Cyanobacterium Lyngbya confervoides Strain BDU141951.</title>
        <authorList>
            <person name="Chandrababunaidu M.M."/>
            <person name="Sen D."/>
            <person name="Tripathy S."/>
        </authorList>
    </citation>
    <scope>NUCLEOTIDE SEQUENCE [LARGE SCALE GENOMIC DNA]</scope>
    <source>
        <strain evidence="3 4">BDU141951</strain>
    </source>
</reference>
<dbReference type="EMBL" id="JTHE03000035">
    <property type="protein sequence ID" value="MCM1982242.1"/>
    <property type="molecule type" value="Genomic_DNA"/>
</dbReference>
<evidence type="ECO:0000313" key="4">
    <source>
        <dbReference type="Proteomes" id="UP000031561"/>
    </source>
</evidence>
<dbReference type="InterPro" id="IPR000518">
    <property type="entry name" value="Metalthion_fam14_prok"/>
</dbReference>
<dbReference type="PRINTS" id="PR00859">
    <property type="entry name" value="MTPROKARYOTE"/>
</dbReference>
<comment type="caution">
    <text evidence="3">The sequence shown here is derived from an EMBL/GenBank/DDBJ whole genome shotgun (WGS) entry which is preliminary data.</text>
</comment>
<dbReference type="GO" id="GO:0046872">
    <property type="term" value="F:metal ion binding"/>
    <property type="evidence" value="ECO:0007669"/>
    <property type="project" value="UniProtKB-KW"/>
</dbReference>
<dbReference type="InterPro" id="IPR017854">
    <property type="entry name" value="Metalthion_dom_sf"/>
</dbReference>
<organism evidence="3 4">
    <name type="scientific">Lyngbya confervoides BDU141951</name>
    <dbReference type="NCBI Taxonomy" id="1574623"/>
    <lineage>
        <taxon>Bacteria</taxon>
        <taxon>Bacillati</taxon>
        <taxon>Cyanobacteriota</taxon>
        <taxon>Cyanophyceae</taxon>
        <taxon>Oscillatoriophycideae</taxon>
        <taxon>Oscillatoriales</taxon>
        <taxon>Microcoleaceae</taxon>
        <taxon>Lyngbya</taxon>
    </lineage>
</organism>
<evidence type="ECO:0000256" key="2">
    <source>
        <dbReference type="ARBA" id="ARBA00022851"/>
    </source>
</evidence>
<dbReference type="SUPFAM" id="SSF57868">
    <property type="entry name" value="Metallothionein"/>
    <property type="match status" value="1"/>
</dbReference>
<name>A0ABD4T1U6_9CYAN</name>
<proteinExistence type="predicted"/>
<keyword evidence="2" id="KW-0480">Metal-thiolate cluster</keyword>
<dbReference type="Proteomes" id="UP000031561">
    <property type="component" value="Unassembled WGS sequence"/>
</dbReference>
<sequence length="55" mass="5516">MATVSQMKCACESCLCVVDVSSAVQKSGQYFCSEACASGHDGGSGCGHAGCHCHS</sequence>
<keyword evidence="4" id="KW-1185">Reference proteome</keyword>
<evidence type="ECO:0000313" key="3">
    <source>
        <dbReference type="EMBL" id="MCM1982242.1"/>
    </source>
</evidence>
<keyword evidence="1" id="KW-0479">Metal-binding</keyword>
<accession>A0ABD4T1U6</accession>
<evidence type="ECO:0000256" key="1">
    <source>
        <dbReference type="ARBA" id="ARBA00022723"/>
    </source>
</evidence>
<protein>
    <submittedName>
        <fullName evidence="3">Metallothionein</fullName>
    </submittedName>
</protein>
<gene>
    <name evidence="3" type="ORF">QQ91_0005290</name>
</gene>
<dbReference type="AlphaFoldDB" id="A0ABD4T1U6"/>